<keyword evidence="2" id="KW-1185">Reference proteome</keyword>
<dbReference type="Proteomes" id="UP001141552">
    <property type="component" value="Unassembled WGS sequence"/>
</dbReference>
<evidence type="ECO:0000313" key="1">
    <source>
        <dbReference type="EMBL" id="KAJ4842373.1"/>
    </source>
</evidence>
<accession>A0A9Q0G2G4</accession>
<proteinExistence type="predicted"/>
<evidence type="ECO:0000313" key="2">
    <source>
        <dbReference type="Proteomes" id="UP001141552"/>
    </source>
</evidence>
<gene>
    <name evidence="1" type="ORF">Tsubulata_047903</name>
</gene>
<comment type="caution">
    <text evidence="1">The sequence shown here is derived from an EMBL/GenBank/DDBJ whole genome shotgun (WGS) entry which is preliminary data.</text>
</comment>
<reference evidence="1" key="2">
    <citation type="journal article" date="2023" name="Plants (Basel)">
        <title>Annotation of the Turnera subulata (Passifloraceae) Draft Genome Reveals the S-Locus Evolved after the Divergence of Turneroideae from Passifloroideae in a Stepwise Manner.</title>
        <authorList>
            <person name="Henning P.M."/>
            <person name="Roalson E.H."/>
            <person name="Mir W."/>
            <person name="McCubbin A.G."/>
            <person name="Shore J.S."/>
        </authorList>
    </citation>
    <scope>NUCLEOTIDE SEQUENCE</scope>
    <source>
        <strain evidence="1">F60SS</strain>
    </source>
</reference>
<dbReference type="AlphaFoldDB" id="A0A9Q0G2G4"/>
<sequence length="102" mass="11616">MEKKVKTWLSLRSCFLMEKKAKDFLQVLRTLLSEETNPKASRVRLDLFFIALVPCFLMKSLVDGNGRLIPLCEDGGVAKYFKLLLVAFTPSLSFQCHSLLAF</sequence>
<name>A0A9Q0G2G4_9ROSI</name>
<organism evidence="1 2">
    <name type="scientific">Turnera subulata</name>
    <dbReference type="NCBI Taxonomy" id="218843"/>
    <lineage>
        <taxon>Eukaryota</taxon>
        <taxon>Viridiplantae</taxon>
        <taxon>Streptophyta</taxon>
        <taxon>Embryophyta</taxon>
        <taxon>Tracheophyta</taxon>
        <taxon>Spermatophyta</taxon>
        <taxon>Magnoliopsida</taxon>
        <taxon>eudicotyledons</taxon>
        <taxon>Gunneridae</taxon>
        <taxon>Pentapetalae</taxon>
        <taxon>rosids</taxon>
        <taxon>fabids</taxon>
        <taxon>Malpighiales</taxon>
        <taxon>Passifloraceae</taxon>
        <taxon>Turnera</taxon>
    </lineage>
</organism>
<dbReference type="EMBL" id="JAKUCV010002501">
    <property type="protein sequence ID" value="KAJ4842373.1"/>
    <property type="molecule type" value="Genomic_DNA"/>
</dbReference>
<protein>
    <submittedName>
        <fullName evidence="1">Uncharacterized protein</fullName>
    </submittedName>
</protein>
<reference evidence="1" key="1">
    <citation type="submission" date="2022-02" db="EMBL/GenBank/DDBJ databases">
        <authorList>
            <person name="Henning P.M."/>
            <person name="McCubbin A.G."/>
            <person name="Shore J.S."/>
        </authorList>
    </citation>
    <scope>NUCLEOTIDE SEQUENCE</scope>
    <source>
        <strain evidence="1">F60SS</strain>
        <tissue evidence="1">Leaves</tissue>
    </source>
</reference>